<gene>
    <name evidence="1" type="ORF">Col01nite_27370</name>
</gene>
<dbReference type="Proteomes" id="UP000618382">
    <property type="component" value="Unassembled WGS sequence"/>
</dbReference>
<evidence type="ECO:0000313" key="1">
    <source>
        <dbReference type="EMBL" id="GIG33578.1"/>
    </source>
</evidence>
<keyword evidence="2" id="KW-1185">Reference proteome</keyword>
<dbReference type="EMBL" id="BONN01000008">
    <property type="protein sequence ID" value="GIG33578.1"/>
    <property type="molecule type" value="Genomic_DNA"/>
</dbReference>
<protein>
    <submittedName>
        <fullName evidence="1">Uncharacterized protein</fullName>
    </submittedName>
</protein>
<reference evidence="1 2" key="1">
    <citation type="submission" date="2021-01" db="EMBL/GenBank/DDBJ databases">
        <title>Whole genome shotgun sequence of Cellulomonas oligotrophica NBRC 109435.</title>
        <authorList>
            <person name="Komaki H."/>
            <person name="Tamura T."/>
        </authorList>
    </citation>
    <scope>NUCLEOTIDE SEQUENCE [LARGE SCALE GENOMIC DNA]</scope>
    <source>
        <strain evidence="1 2">NBRC 109435</strain>
    </source>
</reference>
<organism evidence="1 2">
    <name type="scientific">Cellulomonas oligotrophica</name>
    <dbReference type="NCBI Taxonomy" id="931536"/>
    <lineage>
        <taxon>Bacteria</taxon>
        <taxon>Bacillati</taxon>
        <taxon>Actinomycetota</taxon>
        <taxon>Actinomycetes</taxon>
        <taxon>Micrococcales</taxon>
        <taxon>Cellulomonadaceae</taxon>
        <taxon>Cellulomonas</taxon>
    </lineage>
</organism>
<accession>A0ABQ4DCW4</accession>
<evidence type="ECO:0000313" key="2">
    <source>
        <dbReference type="Proteomes" id="UP000618382"/>
    </source>
</evidence>
<proteinExistence type="predicted"/>
<name>A0ABQ4DCW4_9CELL</name>
<sequence>MSTGLSERARQFIQEHGTGAARASFGMADLGLMFPTLRRDPHLVAAMEPAFVARLPTVVEFERTYGGLTVPVVGGPLEGEIRLGLHGVDPVWRASDGRLVYRGARHPTAQCTLLFDSDGRFGTAWHDKFNVMLDSVELVLEQAAAWAALHGWPHSAIVTGADAAEVVRAVGGLSLDGDASGELSQWWSSDDLVAVSSYGLNGRGRAPASIHLVARAAAQAREIRAALTGHGFTVSGYFVGRFERVPQLVREGVVPGADGGPRREDR</sequence>
<comment type="caution">
    <text evidence="1">The sequence shown here is derived from an EMBL/GenBank/DDBJ whole genome shotgun (WGS) entry which is preliminary data.</text>
</comment>